<accession>A0A2Z6NYY6</accession>
<evidence type="ECO:0000256" key="1">
    <source>
        <dbReference type="SAM" id="Phobius"/>
    </source>
</evidence>
<evidence type="ECO:0000313" key="3">
    <source>
        <dbReference type="Proteomes" id="UP000242715"/>
    </source>
</evidence>
<keyword evidence="3" id="KW-1185">Reference proteome</keyword>
<evidence type="ECO:0000313" key="2">
    <source>
        <dbReference type="EMBL" id="GAU42130.1"/>
    </source>
</evidence>
<dbReference type="EMBL" id="DF973900">
    <property type="protein sequence ID" value="GAU42130.1"/>
    <property type="molecule type" value="Genomic_DNA"/>
</dbReference>
<dbReference type="AlphaFoldDB" id="A0A2Z6NYY6"/>
<gene>
    <name evidence="2" type="ORF">TSUD_351040</name>
</gene>
<dbReference type="Proteomes" id="UP000242715">
    <property type="component" value="Unassembled WGS sequence"/>
</dbReference>
<keyword evidence="1" id="KW-1133">Transmembrane helix</keyword>
<feature type="transmembrane region" description="Helical" evidence="1">
    <location>
        <begin position="21"/>
        <end position="39"/>
    </location>
</feature>
<reference evidence="3" key="1">
    <citation type="journal article" date="2017" name="Front. Plant Sci.">
        <title>Climate Clever Clovers: New Paradigm to Reduce the Environmental Footprint of Ruminants by Breeding Low Methanogenic Forages Utilizing Haplotype Variation.</title>
        <authorList>
            <person name="Kaur P."/>
            <person name="Appels R."/>
            <person name="Bayer P.E."/>
            <person name="Keeble-Gagnere G."/>
            <person name="Wang J."/>
            <person name="Hirakawa H."/>
            <person name="Shirasawa K."/>
            <person name="Vercoe P."/>
            <person name="Stefanova K."/>
            <person name="Durmic Z."/>
            <person name="Nichols P."/>
            <person name="Revell C."/>
            <person name="Isobe S.N."/>
            <person name="Edwards D."/>
            <person name="Erskine W."/>
        </authorList>
    </citation>
    <scope>NUCLEOTIDE SEQUENCE [LARGE SCALE GENOMIC DNA]</scope>
    <source>
        <strain evidence="3">cv. Daliak</strain>
    </source>
</reference>
<keyword evidence="1" id="KW-0812">Transmembrane</keyword>
<sequence length="204" mass="23295">MVDDPIKNRIKSRFLSFGGRLVLLKYVLTSLPVYALSFFKDPLECWQLGTGSREGVCEGGGSSGSSWWREIVSIRDGVDGVGGGWFRECLLKRVGDKTETFFWTDHWLGGTPLCEQFGRLFDLAVNKSSTVAKMHSLGWDIGGEVWEWRRQLWAWEKEMLGECQTLLLDIILQAHTPYMWIWHLDPVRGYSVRGAYQLLTSQPS</sequence>
<organism evidence="2 3">
    <name type="scientific">Trifolium subterraneum</name>
    <name type="common">Subterranean clover</name>
    <dbReference type="NCBI Taxonomy" id="3900"/>
    <lineage>
        <taxon>Eukaryota</taxon>
        <taxon>Viridiplantae</taxon>
        <taxon>Streptophyta</taxon>
        <taxon>Embryophyta</taxon>
        <taxon>Tracheophyta</taxon>
        <taxon>Spermatophyta</taxon>
        <taxon>Magnoliopsida</taxon>
        <taxon>eudicotyledons</taxon>
        <taxon>Gunneridae</taxon>
        <taxon>Pentapetalae</taxon>
        <taxon>rosids</taxon>
        <taxon>fabids</taxon>
        <taxon>Fabales</taxon>
        <taxon>Fabaceae</taxon>
        <taxon>Papilionoideae</taxon>
        <taxon>50 kb inversion clade</taxon>
        <taxon>NPAAA clade</taxon>
        <taxon>Hologalegina</taxon>
        <taxon>IRL clade</taxon>
        <taxon>Trifolieae</taxon>
        <taxon>Trifolium</taxon>
    </lineage>
</organism>
<dbReference type="PANTHER" id="PTHR36617:SF5">
    <property type="entry name" value="OS05G0421675 PROTEIN"/>
    <property type="match status" value="1"/>
</dbReference>
<name>A0A2Z6NYY6_TRISU</name>
<proteinExistence type="predicted"/>
<protein>
    <recommendedName>
        <fullName evidence="4">Reverse transcriptase zinc-binding domain-containing protein</fullName>
    </recommendedName>
</protein>
<dbReference type="PANTHER" id="PTHR36617">
    <property type="entry name" value="PROTEIN, PUTATIVE-RELATED"/>
    <property type="match status" value="1"/>
</dbReference>
<dbReference type="OrthoDB" id="1418194at2759"/>
<keyword evidence="1" id="KW-0472">Membrane</keyword>
<evidence type="ECO:0008006" key="4">
    <source>
        <dbReference type="Google" id="ProtNLM"/>
    </source>
</evidence>